<sequence>MMGEQTIKEYMAHIRDDTGPGVVRLAFGDAVRFKLKGKFLKELCDNTFIGTDNKDANKHIDKEDSKMGYQEKSSSLEEKMSKFVKESTKRNKDIADLIMDVRASTESILRNQEAPIKIIVISHFYTNPQ</sequence>
<reference evidence="2" key="1">
    <citation type="journal article" date="2019" name="Sci. Rep.">
        <title>Draft genome of Tanacetum cinerariifolium, the natural source of mosquito coil.</title>
        <authorList>
            <person name="Yamashiro T."/>
            <person name="Shiraishi A."/>
            <person name="Satake H."/>
            <person name="Nakayama K."/>
        </authorList>
    </citation>
    <scope>NUCLEOTIDE SEQUENCE</scope>
</reference>
<feature type="compositionally biased region" description="Basic and acidic residues" evidence="1">
    <location>
        <begin position="54"/>
        <end position="66"/>
    </location>
</feature>
<gene>
    <name evidence="2" type="ORF">Tci_053841</name>
</gene>
<organism evidence="2">
    <name type="scientific">Tanacetum cinerariifolium</name>
    <name type="common">Dalmatian daisy</name>
    <name type="synonym">Chrysanthemum cinerariifolium</name>
    <dbReference type="NCBI Taxonomy" id="118510"/>
    <lineage>
        <taxon>Eukaryota</taxon>
        <taxon>Viridiplantae</taxon>
        <taxon>Streptophyta</taxon>
        <taxon>Embryophyta</taxon>
        <taxon>Tracheophyta</taxon>
        <taxon>Spermatophyta</taxon>
        <taxon>Magnoliopsida</taxon>
        <taxon>eudicotyledons</taxon>
        <taxon>Gunneridae</taxon>
        <taxon>Pentapetalae</taxon>
        <taxon>asterids</taxon>
        <taxon>campanulids</taxon>
        <taxon>Asterales</taxon>
        <taxon>Asteraceae</taxon>
        <taxon>Asteroideae</taxon>
        <taxon>Anthemideae</taxon>
        <taxon>Anthemidinae</taxon>
        <taxon>Tanacetum</taxon>
    </lineage>
</organism>
<evidence type="ECO:0000256" key="1">
    <source>
        <dbReference type="SAM" id="MobiDB-lite"/>
    </source>
</evidence>
<protein>
    <submittedName>
        <fullName evidence="2">Uncharacterized protein</fullName>
    </submittedName>
</protein>
<feature type="region of interest" description="Disordered" evidence="1">
    <location>
        <begin position="54"/>
        <end position="74"/>
    </location>
</feature>
<evidence type="ECO:0000313" key="2">
    <source>
        <dbReference type="EMBL" id="GEU81863.1"/>
    </source>
</evidence>
<accession>A0A6L2N6Q3</accession>
<proteinExistence type="predicted"/>
<comment type="caution">
    <text evidence="2">The sequence shown here is derived from an EMBL/GenBank/DDBJ whole genome shotgun (WGS) entry which is preliminary data.</text>
</comment>
<dbReference type="EMBL" id="BKCJ010008369">
    <property type="protein sequence ID" value="GEU81863.1"/>
    <property type="molecule type" value="Genomic_DNA"/>
</dbReference>
<dbReference type="AlphaFoldDB" id="A0A6L2N6Q3"/>
<name>A0A6L2N6Q3_TANCI</name>